<evidence type="ECO:0000313" key="1">
    <source>
        <dbReference type="EMBL" id="SVA03984.1"/>
    </source>
</evidence>
<dbReference type="PANTHER" id="PTHR43737">
    <property type="entry name" value="BLL7424 PROTEIN"/>
    <property type="match status" value="1"/>
</dbReference>
<organism evidence="1">
    <name type="scientific">marine metagenome</name>
    <dbReference type="NCBI Taxonomy" id="408172"/>
    <lineage>
        <taxon>unclassified sequences</taxon>
        <taxon>metagenomes</taxon>
        <taxon>ecological metagenomes</taxon>
    </lineage>
</organism>
<sequence>MHPVKEAILNETRRQFFGQVATGIGGLALSNLMAGDLFAQPQDTQAFGGLPALPHFAPKAKRCIYLHMMGAPPQMDLLDYKPQMQSWYDKDLPESIRKGQRLTTMTSGQARFPIAPSIFKFDQHGQSGAWISELLPHTAKMVDDLAIVRSMYTEAINHEPAITFIQTGQQIPGQPCVGAWFAYGLGSMNRDLPTFVVMNAEKSHPKSGVQAISAKMWSSGFLSPEYAGVGLRGGTNPVLYLQNPDGVSREVRRKMLDGLGELNRIQHDQLGSPETLARIQQYEMAFRMQMAVPEMADLSSEPASTFERWGEEAKQAGKFQNAALMARRLVERDVRFVQIYHRGWDVHNDAPEVLRAQAKDVDRAAWALIQDLKERGLFDETLVIWGGEFGRTIYSQGKLTPTDYGRDHHPRCFTVWMAGGGVKGGVVYGETDDFSYNIVKNPVHIRDLQATILHLFGIDHERFTFKHQGLEARLTGVRAPAYVMHELLA</sequence>
<dbReference type="Gene3D" id="3.40.720.10">
    <property type="entry name" value="Alkaline Phosphatase, subunit A"/>
    <property type="match status" value="1"/>
</dbReference>
<dbReference type="InterPro" id="IPR010869">
    <property type="entry name" value="DUF1501"/>
</dbReference>
<dbReference type="InterPro" id="IPR017850">
    <property type="entry name" value="Alkaline_phosphatase_core_sf"/>
</dbReference>
<proteinExistence type="predicted"/>
<name>A0A381SKM2_9ZZZZ</name>
<accession>A0A381SKM2</accession>
<dbReference type="Pfam" id="PF07394">
    <property type="entry name" value="DUF1501"/>
    <property type="match status" value="1"/>
</dbReference>
<protein>
    <submittedName>
        <fullName evidence="1">Uncharacterized protein</fullName>
    </submittedName>
</protein>
<dbReference type="AlphaFoldDB" id="A0A381SKM2"/>
<dbReference type="EMBL" id="UINC01003174">
    <property type="protein sequence ID" value="SVA03984.1"/>
    <property type="molecule type" value="Genomic_DNA"/>
</dbReference>
<dbReference type="PANTHER" id="PTHR43737:SF1">
    <property type="entry name" value="DUF1501 DOMAIN-CONTAINING PROTEIN"/>
    <property type="match status" value="1"/>
</dbReference>
<dbReference type="SUPFAM" id="SSF53649">
    <property type="entry name" value="Alkaline phosphatase-like"/>
    <property type="match status" value="1"/>
</dbReference>
<gene>
    <name evidence="1" type="ORF">METZ01_LOCUS56838</name>
</gene>
<reference evidence="1" key="1">
    <citation type="submission" date="2018-05" db="EMBL/GenBank/DDBJ databases">
        <authorList>
            <person name="Lanie J.A."/>
            <person name="Ng W.-L."/>
            <person name="Kazmierczak K.M."/>
            <person name="Andrzejewski T.M."/>
            <person name="Davidsen T.M."/>
            <person name="Wayne K.J."/>
            <person name="Tettelin H."/>
            <person name="Glass J.I."/>
            <person name="Rusch D."/>
            <person name="Podicherti R."/>
            <person name="Tsui H.-C.T."/>
            <person name="Winkler M.E."/>
        </authorList>
    </citation>
    <scope>NUCLEOTIDE SEQUENCE</scope>
</reference>